<dbReference type="PANTHER" id="PTHR35309:SF4">
    <property type="entry name" value="TOCOPHEROL CYCLASE"/>
    <property type="match status" value="1"/>
</dbReference>
<comment type="caution">
    <text evidence="1">The sequence shown here is derived from an EMBL/GenBank/DDBJ whole genome shotgun (WGS) entry which is preliminary data.</text>
</comment>
<evidence type="ECO:0000313" key="1">
    <source>
        <dbReference type="EMBL" id="OUM21183.1"/>
    </source>
</evidence>
<dbReference type="EMBL" id="NHOC01000003">
    <property type="protein sequence ID" value="OUM21183.1"/>
    <property type="molecule type" value="Genomic_DNA"/>
</dbReference>
<evidence type="ECO:0008006" key="3">
    <source>
        <dbReference type="Google" id="ProtNLM"/>
    </source>
</evidence>
<evidence type="ECO:0000313" key="2">
    <source>
        <dbReference type="Proteomes" id="UP000194903"/>
    </source>
</evidence>
<dbReference type="InterPro" id="IPR025893">
    <property type="entry name" value="Tocopherol_cyclase"/>
</dbReference>
<name>A0A252F5Z0_9FIRM</name>
<dbReference type="PANTHER" id="PTHR35309">
    <property type="match status" value="1"/>
</dbReference>
<reference evidence="1 2" key="1">
    <citation type="submission" date="2017-05" db="EMBL/GenBank/DDBJ databases">
        <title>Butyricicoccus porcorum sp. nov. a butyrate-producing bacterium from the swine intestinal tract.</title>
        <authorList>
            <person name="Trachsel J."/>
            <person name="Humphrey S."/>
            <person name="Allen H.K."/>
        </authorList>
    </citation>
    <scope>NUCLEOTIDE SEQUENCE [LARGE SCALE GENOMIC DNA]</scope>
    <source>
        <strain evidence="1">BB10</strain>
    </source>
</reference>
<dbReference type="SUPFAM" id="SSF159245">
    <property type="entry name" value="AttH-like"/>
    <property type="match status" value="1"/>
</dbReference>
<dbReference type="AlphaFoldDB" id="A0A252F5Z0"/>
<dbReference type="Pfam" id="PF14249">
    <property type="entry name" value="Tocopherol_cycl"/>
    <property type="match status" value="1"/>
</dbReference>
<dbReference type="OrthoDB" id="9772627at2"/>
<keyword evidence="2" id="KW-1185">Reference proteome</keyword>
<proteinExistence type="predicted"/>
<dbReference type="GO" id="GO:0009976">
    <property type="term" value="F:tocopherol cyclase activity"/>
    <property type="evidence" value="ECO:0007669"/>
    <property type="project" value="InterPro"/>
</dbReference>
<dbReference type="RefSeq" id="WP_087017970.1">
    <property type="nucleotide sequence ID" value="NZ_NHOC01000003.1"/>
</dbReference>
<sequence length="307" mass="34824">MIKYYHGTGKRGLYFEGWYLKHQTKEGGALALIPAVHIDRTGRRSASLQVISDNQAWWQEYPDTEFWASEQAFRIQLGKSLFTSQRMWLNVEQEGLSLCGTLRYGQFTPLKSDIMGPFRFLPGMECSHGVISMGHSLEGTLALNGKKLDFSGGTGYIETDRGRSFPSAYLWTQCIWQEPQSVSLMLSIATIPMAVGNFTGCICAIVCDGREYRLATYRGARVEQWSENGAEIRQGKYRLEAELLEEHKCPLHAPVEGNMGRTIHESLCAKVRYRFWCGETLLFEHTDCHASFEYADERNHHGQSTAI</sequence>
<protein>
    <recommendedName>
        <fullName evidence="3">Tocopherol cyclase</fullName>
    </recommendedName>
</protein>
<dbReference type="Proteomes" id="UP000194903">
    <property type="component" value="Unassembled WGS sequence"/>
</dbReference>
<accession>A0A252F5Z0</accession>
<gene>
    <name evidence="1" type="ORF">CBW42_03875</name>
</gene>
<organism evidence="1 2">
    <name type="scientific">Butyricicoccus porcorum</name>
    <dbReference type="NCBI Taxonomy" id="1945634"/>
    <lineage>
        <taxon>Bacteria</taxon>
        <taxon>Bacillati</taxon>
        <taxon>Bacillota</taxon>
        <taxon>Clostridia</taxon>
        <taxon>Eubacteriales</taxon>
        <taxon>Butyricicoccaceae</taxon>
        <taxon>Butyricicoccus</taxon>
    </lineage>
</organism>